<evidence type="ECO:0000256" key="1">
    <source>
        <dbReference type="SAM" id="MobiDB-lite"/>
    </source>
</evidence>
<feature type="compositionally biased region" description="Polar residues" evidence="1">
    <location>
        <begin position="296"/>
        <end position="309"/>
    </location>
</feature>
<evidence type="ECO:0000313" key="2">
    <source>
        <dbReference type="EMBL" id="TNN63019.1"/>
    </source>
</evidence>
<feature type="region of interest" description="Disordered" evidence="1">
    <location>
        <begin position="1"/>
        <end position="25"/>
    </location>
</feature>
<organism evidence="2 3">
    <name type="scientific">Liparis tanakae</name>
    <name type="common">Tanaka's snailfish</name>
    <dbReference type="NCBI Taxonomy" id="230148"/>
    <lineage>
        <taxon>Eukaryota</taxon>
        <taxon>Metazoa</taxon>
        <taxon>Chordata</taxon>
        <taxon>Craniata</taxon>
        <taxon>Vertebrata</taxon>
        <taxon>Euteleostomi</taxon>
        <taxon>Actinopterygii</taxon>
        <taxon>Neopterygii</taxon>
        <taxon>Teleostei</taxon>
        <taxon>Neoteleostei</taxon>
        <taxon>Acanthomorphata</taxon>
        <taxon>Eupercaria</taxon>
        <taxon>Perciformes</taxon>
        <taxon>Cottioidei</taxon>
        <taxon>Cottales</taxon>
        <taxon>Liparidae</taxon>
        <taxon>Liparis</taxon>
    </lineage>
</organism>
<sequence>MTLGKVDEPASSVGGSSLGGHDITSNTRLSRTHWEHAINHSLEGEQRVGQERPMRSFNESKRILTVRCDAVMIPVSPGAPGAPSGPVPPFSPFGPGGPSPVCSFKNNKPDGPFRIGLQTSDSTESKLATQAVSAETTTSYDGTTCTLNVEARETSSLKPVRFLPVALLREESLSSSCTRYPSDCREWAWPLLSSTSRPCGPLSYLDEDLQPLQPVAVVLEEILQFPDVLQQVGFGGRLAQGRLEEPRALRHPGHVLHQHLLPLRRHLGTRDWGGREKEKEKWNVWDVQLLEGMHPSHSQHTPVSQSQGRKGNKKKDENEKGVEKKRETFSAKANPDLTTAVDPRTNERM</sequence>
<keyword evidence="3" id="KW-1185">Reference proteome</keyword>
<dbReference type="Proteomes" id="UP000314294">
    <property type="component" value="Unassembled WGS sequence"/>
</dbReference>
<reference evidence="2 3" key="1">
    <citation type="submission" date="2019-03" db="EMBL/GenBank/DDBJ databases">
        <title>First draft genome of Liparis tanakae, snailfish: a comprehensive survey of snailfish specific genes.</title>
        <authorList>
            <person name="Kim W."/>
            <person name="Song I."/>
            <person name="Jeong J.-H."/>
            <person name="Kim D."/>
            <person name="Kim S."/>
            <person name="Ryu S."/>
            <person name="Song J.Y."/>
            <person name="Lee S.K."/>
        </authorList>
    </citation>
    <scope>NUCLEOTIDE SEQUENCE [LARGE SCALE GENOMIC DNA]</scope>
    <source>
        <tissue evidence="2">Muscle</tissue>
    </source>
</reference>
<comment type="caution">
    <text evidence="2">The sequence shown here is derived from an EMBL/GenBank/DDBJ whole genome shotgun (WGS) entry which is preliminary data.</text>
</comment>
<gene>
    <name evidence="2" type="ORF">EYF80_026747</name>
</gene>
<feature type="region of interest" description="Disordered" evidence="1">
    <location>
        <begin position="293"/>
        <end position="349"/>
    </location>
</feature>
<dbReference type="AlphaFoldDB" id="A0A4Z2HB24"/>
<protein>
    <submittedName>
        <fullName evidence="2">Uncharacterized protein</fullName>
    </submittedName>
</protein>
<evidence type="ECO:0000313" key="3">
    <source>
        <dbReference type="Proteomes" id="UP000314294"/>
    </source>
</evidence>
<feature type="compositionally biased region" description="Pro residues" evidence="1">
    <location>
        <begin position="83"/>
        <end position="98"/>
    </location>
</feature>
<name>A0A4Z2HB24_9TELE</name>
<accession>A0A4Z2HB24</accession>
<proteinExistence type="predicted"/>
<feature type="region of interest" description="Disordered" evidence="1">
    <location>
        <begin position="80"/>
        <end position="101"/>
    </location>
</feature>
<feature type="compositionally biased region" description="Basic and acidic residues" evidence="1">
    <location>
        <begin position="314"/>
        <end position="329"/>
    </location>
</feature>
<dbReference type="EMBL" id="SRLO01000281">
    <property type="protein sequence ID" value="TNN63019.1"/>
    <property type="molecule type" value="Genomic_DNA"/>
</dbReference>